<gene>
    <name evidence="10" type="ORF">WN55_04741</name>
</gene>
<evidence type="ECO:0000256" key="1">
    <source>
        <dbReference type="ARBA" id="ARBA00000983"/>
    </source>
</evidence>
<keyword evidence="5 8" id="KW-0378">Hydrolase</keyword>
<dbReference type="GO" id="GO:0070336">
    <property type="term" value="F:flap-structured DNA binding"/>
    <property type="evidence" value="ECO:0007669"/>
    <property type="project" value="TreeGrafter"/>
</dbReference>
<reference evidence="10 11" key="1">
    <citation type="submission" date="2015-07" db="EMBL/GenBank/DDBJ databases">
        <title>The genome of Dufourea novaeangliae.</title>
        <authorList>
            <person name="Pan H."/>
            <person name="Kapheim K."/>
        </authorList>
    </citation>
    <scope>NUCLEOTIDE SEQUENCE [LARGE SCALE GENOMIC DNA]</scope>
    <source>
        <strain evidence="10">0120121106</strain>
        <tissue evidence="10">Whole body</tissue>
    </source>
</reference>
<dbReference type="GO" id="GO:0036297">
    <property type="term" value="P:interstrand cross-link repair"/>
    <property type="evidence" value="ECO:0007669"/>
    <property type="project" value="InterPro"/>
</dbReference>
<protein>
    <recommendedName>
        <fullName evidence="8">Fanconi-associated nuclease</fullName>
        <ecNumber evidence="8">3.1.4.1</ecNumber>
    </recommendedName>
</protein>
<dbReference type="Gene3D" id="3.40.1350.10">
    <property type="match status" value="1"/>
</dbReference>
<dbReference type="STRING" id="178035.A0A154P1R3"/>
<evidence type="ECO:0000256" key="8">
    <source>
        <dbReference type="RuleBase" id="RU365033"/>
    </source>
</evidence>
<dbReference type="PANTHER" id="PTHR15749">
    <property type="entry name" value="FANCONI-ASSOCIATED NUCLEASE 1"/>
    <property type="match status" value="1"/>
</dbReference>
<dbReference type="EC" id="3.1.4.1" evidence="8"/>
<dbReference type="Pfam" id="PF21315">
    <property type="entry name" value="FAN1_HTH"/>
    <property type="match status" value="1"/>
</dbReference>
<evidence type="ECO:0000256" key="3">
    <source>
        <dbReference type="ARBA" id="ARBA00022722"/>
    </source>
</evidence>
<dbReference type="InterPro" id="IPR011856">
    <property type="entry name" value="tRNA_endonuc-like_dom_sf"/>
</dbReference>
<dbReference type="EMBL" id="KQ434796">
    <property type="protein sequence ID" value="KZC05801.1"/>
    <property type="molecule type" value="Genomic_DNA"/>
</dbReference>
<evidence type="ECO:0000256" key="4">
    <source>
        <dbReference type="ARBA" id="ARBA00022723"/>
    </source>
</evidence>
<dbReference type="InterPro" id="IPR049126">
    <property type="entry name" value="FAN1-like_TPR"/>
</dbReference>
<dbReference type="GO" id="GO:0005634">
    <property type="term" value="C:nucleus"/>
    <property type="evidence" value="ECO:0007669"/>
    <property type="project" value="UniProtKB-SubCell"/>
</dbReference>
<dbReference type="GO" id="GO:0046872">
    <property type="term" value="F:metal ion binding"/>
    <property type="evidence" value="ECO:0007669"/>
    <property type="project" value="UniProtKB-KW"/>
</dbReference>
<name>A0A154P1R3_DUFNO</name>
<dbReference type="InterPro" id="IPR049132">
    <property type="entry name" value="FAN1-like_euk"/>
</dbReference>
<evidence type="ECO:0000256" key="6">
    <source>
        <dbReference type="ARBA" id="ARBA00022842"/>
    </source>
</evidence>
<comment type="function">
    <text evidence="8">Nuclease required for the repair of DNA interstrand cross-links (ICL). Acts as a 5'-3' exonuclease that anchors at a cut end of DNA and cleaves DNA successively at every third nucleotide, allowing to excise an ICL from one strand through flanking incisions.</text>
</comment>
<dbReference type="Pfam" id="PF08774">
    <property type="entry name" value="VRR_NUC"/>
    <property type="match status" value="1"/>
</dbReference>
<comment type="catalytic activity">
    <reaction evidence="1 8">
        <text>Hydrolytically removes 5'-nucleotides successively from the 3'-hydroxy termini of 3'-hydroxy-terminated oligonucleotides.</text>
        <dbReference type="EC" id="3.1.4.1"/>
    </reaction>
</comment>
<evidence type="ECO:0000256" key="7">
    <source>
        <dbReference type="ARBA" id="ARBA00023211"/>
    </source>
</evidence>
<dbReference type="SMART" id="SM00990">
    <property type="entry name" value="VRR_NUC"/>
    <property type="match status" value="1"/>
</dbReference>
<keyword evidence="6 8" id="KW-0460">Magnesium</keyword>
<dbReference type="GO" id="GO:0008409">
    <property type="term" value="F:5'-3' exonuclease activity"/>
    <property type="evidence" value="ECO:0007669"/>
    <property type="project" value="TreeGrafter"/>
</dbReference>
<dbReference type="CDD" id="cd22326">
    <property type="entry name" value="FAN1-like"/>
    <property type="match status" value="1"/>
</dbReference>
<dbReference type="GO" id="GO:0017108">
    <property type="term" value="F:5'-flap endonuclease activity"/>
    <property type="evidence" value="ECO:0007669"/>
    <property type="project" value="TreeGrafter"/>
</dbReference>
<sequence>MNLIKQGAISPNEFNLEKIYSEDTFKYCYSEINTQTLMKYNLTRVTLPTDLNAKILIFSILTVMSEPINCGYFEEHELDFIYVILTLPERAQMLLARMIKRKRDWHRLRNINYSEIAADLKDTFELLQSRSICTCDVKKEDLSVILDLLQVDELRRLCQCMKIDVKGKKEASIKKLLMLSKNKSLFPGMRSPSTALYSSLFSILDYCVRVKEETWNIIDTIMTLLLPYQSGIMTMSDIFYMLGDVYLEKIIFPDVPNNRFPIFSSKIHLMNYVYARSTLFTTMSFIEKKNWRKVKIFGEMATNILPKMLETESIRLQNTTLPMHVRRFMPGYVWLKILSKTIDAFKKDADKSRVVKILHLLLNQECHTHTYKGRWYCELARIKMFHYKDSDTSALITIKALNTENLSRVDKVDLINRGNMILRRKTGVKSDTKVNIKKVLDDHICQMPRYEAASNIIDASAMPRTARGSKSVWCVESGTESQSYGSVEAFALYYYTENGFSNGLHCEGNLPILLFSTLFWEELYNEDIPGAFMTPYQDAPFDLYTEHFYENRKDTIDTKLQIISTVDAEYFSCFMEESYKTRSHYRSLMPSNFLKQNSHMKEIVYCLGVEGVVGICKRMLDNFKLWKAGFPDLIVWNYTTRQHKIVEVKGPRDVLSTKQRLWLEYLNELGLNTEVCLVQGRKDIVPS</sequence>
<dbReference type="GO" id="GO:0004528">
    <property type="term" value="F:phosphodiesterase I activity"/>
    <property type="evidence" value="ECO:0007669"/>
    <property type="project" value="UniProtKB-EC"/>
</dbReference>
<keyword evidence="8" id="KW-0227">DNA damage</keyword>
<evidence type="ECO:0000256" key="5">
    <source>
        <dbReference type="ARBA" id="ARBA00022801"/>
    </source>
</evidence>
<keyword evidence="8" id="KW-0234">DNA repair</keyword>
<dbReference type="AlphaFoldDB" id="A0A154P1R3"/>
<dbReference type="Proteomes" id="UP000076502">
    <property type="component" value="Unassembled WGS sequence"/>
</dbReference>
<proteinExistence type="inferred from homology"/>
<accession>A0A154P1R3</accession>
<comment type="cofactor">
    <cofactor evidence="8">
        <name>Mg(2+)</name>
        <dbReference type="ChEBI" id="CHEBI:18420"/>
    </cofactor>
    <cofactor evidence="8">
        <name>Mn(2+)</name>
        <dbReference type="ChEBI" id="CHEBI:29035"/>
    </cofactor>
</comment>
<keyword evidence="11" id="KW-1185">Reference proteome</keyword>
<dbReference type="PANTHER" id="PTHR15749:SF4">
    <property type="entry name" value="FANCONI-ASSOCIATED NUCLEASE 1"/>
    <property type="match status" value="1"/>
</dbReference>
<evidence type="ECO:0000256" key="2">
    <source>
        <dbReference type="ARBA" id="ARBA00005533"/>
    </source>
</evidence>
<keyword evidence="4 8" id="KW-0479">Metal-binding</keyword>
<evidence type="ECO:0000313" key="11">
    <source>
        <dbReference type="Proteomes" id="UP000076502"/>
    </source>
</evidence>
<dbReference type="InterPro" id="IPR014883">
    <property type="entry name" value="VRR_NUC"/>
</dbReference>
<dbReference type="OrthoDB" id="76364at2759"/>
<keyword evidence="8" id="KW-0539">Nucleus</keyword>
<evidence type="ECO:0000313" key="10">
    <source>
        <dbReference type="EMBL" id="KZC05801.1"/>
    </source>
</evidence>
<dbReference type="Pfam" id="PF21170">
    <property type="entry name" value="FAN1_TPR"/>
    <property type="match status" value="1"/>
</dbReference>
<comment type="subcellular location">
    <subcellularLocation>
        <location evidence="8">Nucleus</location>
    </subcellularLocation>
</comment>
<keyword evidence="7 8" id="KW-0464">Manganese</keyword>
<comment type="similarity">
    <text evidence="2 8">Belongs to the FAN1 family.</text>
</comment>
<feature type="domain" description="VRR-NUC" evidence="9">
    <location>
        <begin position="580"/>
        <end position="680"/>
    </location>
</feature>
<dbReference type="InterPro" id="IPR049125">
    <property type="entry name" value="FAN1-like_WH"/>
</dbReference>
<keyword evidence="3 8" id="KW-0540">Nuclease</keyword>
<evidence type="ECO:0000259" key="9">
    <source>
        <dbReference type="SMART" id="SM00990"/>
    </source>
</evidence>
<organism evidence="10 11">
    <name type="scientific">Dufourea novaeangliae</name>
    <name type="common">Sweat bee</name>
    <dbReference type="NCBI Taxonomy" id="178035"/>
    <lineage>
        <taxon>Eukaryota</taxon>
        <taxon>Metazoa</taxon>
        <taxon>Ecdysozoa</taxon>
        <taxon>Arthropoda</taxon>
        <taxon>Hexapoda</taxon>
        <taxon>Insecta</taxon>
        <taxon>Pterygota</taxon>
        <taxon>Neoptera</taxon>
        <taxon>Endopterygota</taxon>
        <taxon>Hymenoptera</taxon>
        <taxon>Apocrita</taxon>
        <taxon>Aculeata</taxon>
        <taxon>Apoidea</taxon>
        <taxon>Anthophila</taxon>
        <taxon>Halictidae</taxon>
        <taxon>Rophitinae</taxon>
        <taxon>Dufourea</taxon>
    </lineage>
</organism>
<dbReference type="InterPro" id="IPR033315">
    <property type="entry name" value="Fan1-like"/>
</dbReference>